<gene>
    <name evidence="3" type="ORF">KFE25_002830</name>
</gene>
<dbReference type="EMBL" id="JAGTXO010000010">
    <property type="protein sequence ID" value="KAG8465523.1"/>
    <property type="molecule type" value="Genomic_DNA"/>
</dbReference>
<dbReference type="GO" id="GO:0017148">
    <property type="term" value="P:negative regulation of translation"/>
    <property type="evidence" value="ECO:0007669"/>
    <property type="project" value="TreeGrafter"/>
</dbReference>
<reference evidence="3" key="1">
    <citation type="submission" date="2021-05" db="EMBL/GenBank/DDBJ databases">
        <title>The genome of the haptophyte Pavlova lutheri (Diacronema luteri, Pavlovales) - a model for lipid biosynthesis in eukaryotic algae.</title>
        <authorList>
            <person name="Hulatt C.J."/>
            <person name="Posewitz M.C."/>
        </authorList>
    </citation>
    <scope>NUCLEOTIDE SEQUENCE</scope>
    <source>
        <strain evidence="3">NIVA-4/92</strain>
    </source>
</reference>
<dbReference type="GO" id="GO:0090071">
    <property type="term" value="P:negative regulation of ribosome biogenesis"/>
    <property type="evidence" value="ECO:0007669"/>
    <property type="project" value="TreeGrafter"/>
</dbReference>
<evidence type="ECO:0008006" key="5">
    <source>
        <dbReference type="Google" id="ProtNLM"/>
    </source>
</evidence>
<dbReference type="Pfam" id="PF02410">
    <property type="entry name" value="RsfS"/>
    <property type="match status" value="1"/>
</dbReference>
<feature type="compositionally biased region" description="Gly residues" evidence="2">
    <location>
        <begin position="187"/>
        <end position="198"/>
    </location>
</feature>
<feature type="region of interest" description="Disordered" evidence="2">
    <location>
        <begin position="180"/>
        <end position="250"/>
    </location>
</feature>
<organism evidence="3 4">
    <name type="scientific">Diacronema lutheri</name>
    <name type="common">Unicellular marine alga</name>
    <name type="synonym">Monochrysis lutheri</name>
    <dbReference type="NCBI Taxonomy" id="2081491"/>
    <lineage>
        <taxon>Eukaryota</taxon>
        <taxon>Haptista</taxon>
        <taxon>Haptophyta</taxon>
        <taxon>Pavlovophyceae</taxon>
        <taxon>Pavlovales</taxon>
        <taxon>Pavlovaceae</taxon>
        <taxon>Diacronema</taxon>
    </lineage>
</organism>
<name>A0A8J5XJ48_DIALT</name>
<dbReference type="GO" id="GO:0043023">
    <property type="term" value="F:ribosomal large subunit binding"/>
    <property type="evidence" value="ECO:0007669"/>
    <property type="project" value="TreeGrafter"/>
</dbReference>
<evidence type="ECO:0000313" key="4">
    <source>
        <dbReference type="Proteomes" id="UP000751190"/>
    </source>
</evidence>
<evidence type="ECO:0000256" key="1">
    <source>
        <dbReference type="ARBA" id="ARBA00010574"/>
    </source>
</evidence>
<feature type="compositionally biased region" description="Low complexity" evidence="2">
    <location>
        <begin position="240"/>
        <end position="250"/>
    </location>
</feature>
<comment type="similarity">
    <text evidence="1">Belongs to the Iojap/RsfS family.</text>
</comment>
<evidence type="ECO:0000256" key="2">
    <source>
        <dbReference type="SAM" id="MobiDB-lite"/>
    </source>
</evidence>
<dbReference type="InterPro" id="IPR004394">
    <property type="entry name" value="Iojap/RsfS/C7orf30"/>
</dbReference>
<accession>A0A8J5XJ48</accession>
<dbReference type="OrthoDB" id="21330at2759"/>
<dbReference type="Gene3D" id="3.30.460.10">
    <property type="entry name" value="Beta Polymerase, domain 2"/>
    <property type="match status" value="1"/>
</dbReference>
<keyword evidence="4" id="KW-1185">Reference proteome</keyword>
<dbReference type="PANTHER" id="PTHR21043:SF0">
    <property type="entry name" value="MITOCHONDRIAL ASSEMBLY OF RIBOSOMAL LARGE SUBUNIT PROTEIN 1"/>
    <property type="match status" value="1"/>
</dbReference>
<proteinExistence type="inferred from homology"/>
<dbReference type="PANTHER" id="PTHR21043">
    <property type="entry name" value="IOJAP SUPERFAMILY ORTHOLOG"/>
    <property type="match status" value="1"/>
</dbReference>
<dbReference type="Proteomes" id="UP000751190">
    <property type="component" value="Unassembled WGS sequence"/>
</dbReference>
<evidence type="ECO:0000313" key="3">
    <source>
        <dbReference type="EMBL" id="KAG8465523.1"/>
    </source>
</evidence>
<protein>
    <recommendedName>
        <fullName evidence="5">Ribosomal silencing factor RsfS</fullName>
    </recommendedName>
</protein>
<dbReference type="InterPro" id="IPR043519">
    <property type="entry name" value="NT_sf"/>
</dbReference>
<dbReference type="SUPFAM" id="SSF81301">
    <property type="entry name" value="Nucleotidyltransferase"/>
    <property type="match status" value="1"/>
</dbReference>
<sequence>MARLFALRAAGGISAALPRLARAFVAAPRLATPRRFFVRLSDVELPQVVRAAEGTFANEVLMPVSEVARILTEEKGQEVFVLDMQGMHGGRLGDTLVIVTGANRRHMHHLAESVRAAARASLPADAPEGAVPPIEDEDSEDWMLVDLGSVVLHVFSEKGRAFYDLDAFWTANVRRHVSSSGDAAVMGGEGAEGGQDGGSGHRREADGHEVGADDASVFDADDAGRPGPQSTARADRRRASTSPTSRLGGG</sequence>
<dbReference type="AlphaFoldDB" id="A0A8J5XJ48"/>
<dbReference type="NCBIfam" id="TIGR00090">
    <property type="entry name" value="rsfS_iojap_ybeB"/>
    <property type="match status" value="1"/>
</dbReference>
<dbReference type="HAMAP" id="MF_01477">
    <property type="entry name" value="Iojap_RsfS"/>
    <property type="match status" value="1"/>
</dbReference>
<feature type="compositionally biased region" description="Basic and acidic residues" evidence="2">
    <location>
        <begin position="199"/>
        <end position="211"/>
    </location>
</feature>
<comment type="caution">
    <text evidence="3">The sequence shown here is derived from an EMBL/GenBank/DDBJ whole genome shotgun (WGS) entry which is preliminary data.</text>
</comment>